<dbReference type="STRING" id="448386.A0A2V3IW30"/>
<protein>
    <recommendedName>
        <fullName evidence="2">Protein ZIP4 homolog</fullName>
    </recommendedName>
</protein>
<reference evidence="3 4" key="1">
    <citation type="journal article" date="2018" name="Mol. Biol. Evol.">
        <title>Analysis of the draft genome of the red seaweed Gracilariopsis chorda provides insights into genome size evolution in Rhodophyta.</title>
        <authorList>
            <person name="Lee J."/>
            <person name="Yang E.C."/>
            <person name="Graf L."/>
            <person name="Yang J.H."/>
            <person name="Qiu H."/>
            <person name="Zel Zion U."/>
            <person name="Chan C.X."/>
            <person name="Stephens T.G."/>
            <person name="Weber A.P.M."/>
            <person name="Boo G.H."/>
            <person name="Boo S.M."/>
            <person name="Kim K.M."/>
            <person name="Shin Y."/>
            <person name="Jung M."/>
            <person name="Lee S.J."/>
            <person name="Yim H.S."/>
            <person name="Lee J.H."/>
            <person name="Bhattacharya D."/>
            <person name="Yoon H.S."/>
        </authorList>
    </citation>
    <scope>NUCLEOTIDE SEQUENCE [LARGE SCALE GENOMIC DNA]</scope>
    <source>
        <strain evidence="3 4">SKKU-2015</strain>
        <tissue evidence="3">Whole body</tissue>
    </source>
</reference>
<evidence type="ECO:0000256" key="2">
    <source>
        <dbReference type="ARBA" id="ARBA00031845"/>
    </source>
</evidence>
<sequence>METVGDERLRASNSLKQLEEAALMLEDLSKSNESKLLSAGFPSRLSVILNSINSIPSRDDAERLLSAGVSMWNSIISIDEPNLEEETMKALVRVRHVAVDCMYMSTTALGGISARYNIDDLTLLKFYTACGQKYAAEIGDMDCAEVCFAKAKEFASKAVNEAHMLGPEKLDLSRAMFDLLIGRAECCWERGDSETAERYVNDARTYLHDLPGEFEFLATVEYNFGLFAYQEKQTDRALKWLRRSIETRCDQKNQLRNNVKQAKTMRLAGVCLLALRKYEESWNMMKHAEETHHDPIGSYLLLKLSIITKKTNASDLLLEIIEDSESTIDVCVAAVSLFGDAQRVSEAADGYKALYEKFDGDPRTQACVIGPRYFEALAAIGKIDKALMVLETCSSYISRLGEMNEWKTEVPKAIEIDDDNGQDQVSQFLRWSALLLSIGSAQADRKDFKSSALLLTKALSLARTAKDVSARRASSSAQPYPIPENVVLANEARICRLASSCALCSISEKKQSIKMMERNSEELEKDDKLMLELSLEHARRSKELEPDDYSPRLLLFRTHLIAGNYTEAASELENSSTEIRTFDAGALAEAACAARDVGSTTAVIAVLRCVIAMDTSILLKTLDSSINSPPHGFYGTVLLACINLQLRNMSGREGNDSATVESEDCDADIDAVQDLFHTLESGLQGIKQLGVDVAFDKSTIPEETIAYLVNVSWNAGRDAGTKMRYVLWDSFFAVCYEFTMFQQENIDVFQTRRMSKLMSACANIENPKSDTSNYEKARVLLQDARRDSQKMRLLSSADDEDPLGGVLLMLEARCCTGCGDLEGLSKIIETSMHQEVGAGVLEQLAAVCYHFSHGKSHDSQISARCADLTTALLSKASDRRLCEEDKDINALAITMREHLGIELSRGASTARSYNVFRKIAGVVLEYGDQYPVDERRWLVAVGWDRAQMHKQLGKIAEAKRWCELVLKVVADSIQLSTYRPRLDAFMKSVSYDT</sequence>
<keyword evidence="1" id="KW-0469">Meiosis</keyword>
<dbReference type="InterPro" id="IPR013940">
    <property type="entry name" value="Spo22/ZIP4/TEX11"/>
</dbReference>
<dbReference type="EMBL" id="NBIV01000040">
    <property type="protein sequence ID" value="PXF46356.1"/>
    <property type="molecule type" value="Genomic_DNA"/>
</dbReference>
<gene>
    <name evidence="3" type="ORF">BWQ96_03855</name>
</gene>
<dbReference type="GO" id="GO:0051321">
    <property type="term" value="P:meiotic cell cycle"/>
    <property type="evidence" value="ECO:0007669"/>
    <property type="project" value="UniProtKB-KW"/>
</dbReference>
<evidence type="ECO:0000313" key="3">
    <source>
        <dbReference type="EMBL" id="PXF46356.1"/>
    </source>
</evidence>
<evidence type="ECO:0000313" key="4">
    <source>
        <dbReference type="Proteomes" id="UP000247409"/>
    </source>
</evidence>
<keyword evidence="4" id="KW-1185">Reference proteome</keyword>
<dbReference type="Gene3D" id="1.25.40.10">
    <property type="entry name" value="Tetratricopeptide repeat domain"/>
    <property type="match status" value="2"/>
</dbReference>
<dbReference type="InterPro" id="IPR011990">
    <property type="entry name" value="TPR-like_helical_dom_sf"/>
</dbReference>
<dbReference type="Pfam" id="PF08631">
    <property type="entry name" value="SPO22"/>
    <property type="match status" value="1"/>
</dbReference>
<dbReference type="PANTHER" id="PTHR47083">
    <property type="entry name" value="TESTIS-EXPRESSED PROTEIN 11"/>
    <property type="match status" value="1"/>
</dbReference>
<dbReference type="AlphaFoldDB" id="A0A2V3IW30"/>
<dbReference type="OrthoDB" id="4414at2759"/>
<dbReference type="SUPFAM" id="SSF48452">
    <property type="entry name" value="TPR-like"/>
    <property type="match status" value="1"/>
</dbReference>
<proteinExistence type="predicted"/>
<accession>A0A2V3IW30</accession>
<evidence type="ECO:0000256" key="1">
    <source>
        <dbReference type="ARBA" id="ARBA00023254"/>
    </source>
</evidence>
<dbReference type="PANTHER" id="PTHR47083:SF1">
    <property type="entry name" value="TESTIS-EXPRESSED PROTEIN 11"/>
    <property type="match status" value="1"/>
</dbReference>
<organism evidence="3 4">
    <name type="scientific">Gracilariopsis chorda</name>
    <dbReference type="NCBI Taxonomy" id="448386"/>
    <lineage>
        <taxon>Eukaryota</taxon>
        <taxon>Rhodophyta</taxon>
        <taxon>Florideophyceae</taxon>
        <taxon>Rhodymeniophycidae</taxon>
        <taxon>Gracilariales</taxon>
        <taxon>Gracilariaceae</taxon>
        <taxon>Gracilariopsis</taxon>
    </lineage>
</organism>
<comment type="caution">
    <text evidence="3">The sequence shown here is derived from an EMBL/GenBank/DDBJ whole genome shotgun (WGS) entry which is preliminary data.</text>
</comment>
<name>A0A2V3IW30_9FLOR</name>
<dbReference type="Proteomes" id="UP000247409">
    <property type="component" value="Unassembled WGS sequence"/>
</dbReference>
<dbReference type="InterPro" id="IPR042861">
    <property type="entry name" value="TEX11"/>
</dbReference>